<dbReference type="SUPFAM" id="SSF51905">
    <property type="entry name" value="FAD/NAD(P)-binding domain"/>
    <property type="match status" value="1"/>
</dbReference>
<dbReference type="InterPro" id="IPR036188">
    <property type="entry name" value="FAD/NAD-bd_sf"/>
</dbReference>
<dbReference type="Pfam" id="PF01593">
    <property type="entry name" value="Amino_oxidase"/>
    <property type="match status" value="1"/>
</dbReference>
<accession>A0A7W4W5G6</accession>
<dbReference type="Gene3D" id="1.10.405.20">
    <property type="match status" value="1"/>
</dbReference>
<name>A0A7W4W5G6_9GAMM</name>
<organism evidence="2 3">
    <name type="scientific">Litorivivens lipolytica</name>
    <dbReference type="NCBI Taxonomy" id="1524264"/>
    <lineage>
        <taxon>Bacteria</taxon>
        <taxon>Pseudomonadati</taxon>
        <taxon>Pseudomonadota</taxon>
        <taxon>Gammaproteobacteria</taxon>
        <taxon>Litorivivens</taxon>
    </lineage>
</organism>
<dbReference type="FunFam" id="1.10.405.20:FF:000001">
    <property type="entry name" value="Amine oxidase"/>
    <property type="match status" value="1"/>
</dbReference>
<dbReference type="InterPro" id="IPR050464">
    <property type="entry name" value="Zeta_carotene_desat/Oxidored"/>
</dbReference>
<proteinExistence type="predicted"/>
<dbReference type="RefSeq" id="WP_183409883.1">
    <property type="nucleotide sequence ID" value="NZ_JACHWY010000001.1"/>
</dbReference>
<dbReference type="Gene3D" id="3.50.50.60">
    <property type="entry name" value="FAD/NAD(P)-binding domain"/>
    <property type="match status" value="1"/>
</dbReference>
<dbReference type="EMBL" id="JACHWY010000001">
    <property type="protein sequence ID" value="MBB3047249.1"/>
    <property type="molecule type" value="Genomic_DNA"/>
</dbReference>
<dbReference type="InterPro" id="IPR002937">
    <property type="entry name" value="Amino_oxidase"/>
</dbReference>
<gene>
    <name evidence="2" type="ORF">FHR99_001485</name>
</gene>
<dbReference type="PANTHER" id="PTHR42923:SF17">
    <property type="entry name" value="AMINE OXIDASE DOMAIN-CONTAINING PROTEIN"/>
    <property type="match status" value="1"/>
</dbReference>
<protein>
    <submittedName>
        <fullName evidence="2">Putative NAD/FAD-binding protein</fullName>
    </submittedName>
</protein>
<evidence type="ECO:0000313" key="2">
    <source>
        <dbReference type="EMBL" id="MBB3047249.1"/>
    </source>
</evidence>
<dbReference type="AlphaFoldDB" id="A0A7W4W5G6"/>
<comment type="caution">
    <text evidence="2">The sequence shown here is derived from an EMBL/GenBank/DDBJ whole genome shotgun (WGS) entry which is preliminary data.</text>
</comment>
<dbReference type="PANTHER" id="PTHR42923">
    <property type="entry name" value="PROTOPORPHYRINOGEN OXIDASE"/>
    <property type="match status" value="1"/>
</dbReference>
<feature type="domain" description="Amine oxidase" evidence="1">
    <location>
        <begin position="15"/>
        <end position="270"/>
    </location>
</feature>
<evidence type="ECO:0000259" key="1">
    <source>
        <dbReference type="Pfam" id="PF01593"/>
    </source>
</evidence>
<dbReference type="GO" id="GO:0016491">
    <property type="term" value="F:oxidoreductase activity"/>
    <property type="evidence" value="ECO:0007669"/>
    <property type="project" value="InterPro"/>
</dbReference>
<sequence>MAAPPLNIAVVGSGIAGLSAAWLLSKAHTVTVFEREQRLGGHSNTVDILTPEGRLAVDTGFIVFNKRCYPNLVNLFNTLGVEYQATDMSFGVSINQGELEYAGADSLRPLFAQKRNLLRPRFWRMIRDLIRFYRDSDDWLKSLDDTTTLGDLLARGGYGDGFRDDHLIPMGAAIWSTPAAQMADYPAKAFLQFCENHGLLQLSDRPQWQTVVGGSREYVRKIGHEISGDILLGTGISRIERHPDGVSLTDEHGVTRQFDHVVLAGHADQSLAMLGDASVTEQALLSQFRYEHNTAWLHCDPSLMPRRKGAWASWCYLSDRQNSQGKVAVSYWMNRLQHLPGKTPIIVTLNPTHEPAPDKCFQRFDYEHPQFNVAALQAQRHLWDLQGTNSTWFCGSYFGHGFHEDGIQSGLAVAEALGGVERPWKLDDPNSRIYTTAPMPSAEAA</sequence>
<dbReference type="Proteomes" id="UP000537130">
    <property type="component" value="Unassembled WGS sequence"/>
</dbReference>
<keyword evidence="3" id="KW-1185">Reference proteome</keyword>
<dbReference type="Gene3D" id="3.30.70.1990">
    <property type="match status" value="1"/>
</dbReference>
<evidence type="ECO:0000313" key="3">
    <source>
        <dbReference type="Proteomes" id="UP000537130"/>
    </source>
</evidence>
<reference evidence="2 3" key="1">
    <citation type="submission" date="2020-08" db="EMBL/GenBank/DDBJ databases">
        <title>Genomic Encyclopedia of Type Strains, Phase III (KMG-III): the genomes of soil and plant-associated and newly described type strains.</title>
        <authorList>
            <person name="Whitman W."/>
        </authorList>
    </citation>
    <scope>NUCLEOTIDE SEQUENCE [LARGE SCALE GENOMIC DNA]</scope>
    <source>
        <strain evidence="2 3">CECT 8654</strain>
    </source>
</reference>